<evidence type="ECO:0000313" key="1">
    <source>
        <dbReference type="Proteomes" id="UP000095283"/>
    </source>
</evidence>
<organism evidence="1 2">
    <name type="scientific">Heterorhabditis bacteriophora</name>
    <name type="common">Entomopathogenic nematode worm</name>
    <dbReference type="NCBI Taxonomy" id="37862"/>
    <lineage>
        <taxon>Eukaryota</taxon>
        <taxon>Metazoa</taxon>
        <taxon>Ecdysozoa</taxon>
        <taxon>Nematoda</taxon>
        <taxon>Chromadorea</taxon>
        <taxon>Rhabditida</taxon>
        <taxon>Rhabditina</taxon>
        <taxon>Rhabditomorpha</taxon>
        <taxon>Strongyloidea</taxon>
        <taxon>Heterorhabditidae</taxon>
        <taxon>Heterorhabditis</taxon>
    </lineage>
</organism>
<protein>
    <submittedName>
        <fullName evidence="2">Cyclic nucleotide-binding domain-containing protein</fullName>
    </submittedName>
</protein>
<dbReference type="Proteomes" id="UP000095283">
    <property type="component" value="Unplaced"/>
</dbReference>
<proteinExistence type="predicted"/>
<sequence>MSSFSSRAYTAAGVAVTPRAPQSNAAAARVDGWFSTPRTPPPCSNCHRPRAGPLTWRRLPAGPAGAGSAPGCCRARAWCTRSRRHAGAGRRCSVSACGPLAWSSCGLPEQSRFCGQVLDRHFQPRALLVRLHAFQQRPSDLLVVHPGDAIQGVGEHLFAVAEIDALHGVVPGVRILARALRPVLRPVREQLDVQHHAARRRHADARGLGQVADHRLVSLRFLGHVGDRERLRLLRDHAHGPVAVRADRVREGQVDHRAASCRRSRERVTLRAASSSIFMTSHMRFCPWMPLKLPWWQSLHRATVVKCWP</sequence>
<accession>A0A1I7WCY1</accession>
<name>A0A1I7WCY1_HETBA</name>
<reference evidence="2" key="1">
    <citation type="submission" date="2016-11" db="UniProtKB">
        <authorList>
            <consortium name="WormBaseParasite"/>
        </authorList>
    </citation>
    <scope>IDENTIFICATION</scope>
</reference>
<evidence type="ECO:0000313" key="2">
    <source>
        <dbReference type="WBParaSite" id="Hba_02599"/>
    </source>
</evidence>
<keyword evidence="1" id="KW-1185">Reference proteome</keyword>
<dbReference type="AlphaFoldDB" id="A0A1I7WCY1"/>
<dbReference type="WBParaSite" id="Hba_02599">
    <property type="protein sequence ID" value="Hba_02599"/>
    <property type="gene ID" value="Hba_02599"/>
</dbReference>